<feature type="binding site" evidence="7">
    <location>
        <position position="213"/>
    </location>
    <ligand>
        <name>Zn(2+)</name>
        <dbReference type="ChEBI" id="CHEBI:29105"/>
        <label>1</label>
        <note>catalytic</note>
    </ligand>
</feature>
<dbReference type="Gene3D" id="3.20.20.70">
    <property type="entry name" value="Aldolase class I"/>
    <property type="match status" value="1"/>
</dbReference>
<comment type="cofactor">
    <cofactor evidence="7">
        <name>Zn(2+)</name>
        <dbReference type="ChEBI" id="CHEBI:29105"/>
    </cofactor>
    <text evidence="7">Binds 2 Zn(2+) ions per subunit. One is catalytic and the other provides a structural contribution.</text>
</comment>
<dbReference type="PANTHER" id="PTHR30304:SF0">
    <property type="entry name" value="D-TAGATOSE-1,6-BISPHOSPHATE ALDOLASE SUBUNIT GATY-RELATED"/>
    <property type="match status" value="1"/>
</dbReference>
<feature type="binding site" evidence="7">
    <location>
        <position position="86"/>
    </location>
    <ligand>
        <name>Zn(2+)</name>
        <dbReference type="ChEBI" id="CHEBI:29105"/>
        <label>1</label>
        <note>catalytic</note>
    </ligand>
</feature>
<dbReference type="GO" id="GO:0008270">
    <property type="term" value="F:zinc ion binding"/>
    <property type="evidence" value="ECO:0007669"/>
    <property type="project" value="InterPro"/>
</dbReference>
<dbReference type="EMBL" id="JAHBFI010000001">
    <property type="protein sequence ID" value="MBZ5961584.1"/>
    <property type="molecule type" value="Genomic_DNA"/>
</dbReference>
<sequence length="295" mass="31235">MTIVSGKEIIQQARTNHYAVGAFNTNNLEWTKAILHMAATQKAPTFVAASMGAIKYMGGYKTVAHLIQDLDDALDVSVPIAIHLDHGDYAASLAAIDAGFTSIMFDGSHLPLNENLARTREIVQIAHEKGISVEAEVGSIGGEEDGIIGNGEIAPIADAIAMVNTKIDFLAAGIGNIHGAYPDNWQGLNLGHLQKLTAAVNDVAGYNVPIVLHGGSGVPDDQILKAIALGVAKINVNTEAQLAFHQAVRDFVLSGQDLQGKNYDPRKFLAPGVVAIEKSLTERMSIFGSIGKATY</sequence>
<dbReference type="InterPro" id="IPR011289">
    <property type="entry name" value="Fruc_bis_ald_class-2"/>
</dbReference>
<keyword evidence="4 8" id="KW-0456">Lyase</keyword>
<dbReference type="SUPFAM" id="SSF51569">
    <property type="entry name" value="Aldolase"/>
    <property type="match status" value="1"/>
</dbReference>
<dbReference type="GO" id="GO:0030388">
    <property type="term" value="P:fructose 1,6-bisphosphate metabolic process"/>
    <property type="evidence" value="ECO:0007669"/>
    <property type="project" value="InterPro"/>
</dbReference>
<dbReference type="NCBIfam" id="TIGR00167">
    <property type="entry name" value="cbbA"/>
    <property type="match status" value="1"/>
</dbReference>
<dbReference type="Proteomes" id="UP000752647">
    <property type="component" value="Unassembled WGS sequence"/>
</dbReference>
<dbReference type="InterPro" id="IPR000771">
    <property type="entry name" value="FBA_II"/>
</dbReference>
<organism evidence="8 9">
    <name type="scientific">Leuconostoc gasicomitatum</name>
    <dbReference type="NCBI Taxonomy" id="115778"/>
    <lineage>
        <taxon>Bacteria</taxon>
        <taxon>Bacillati</taxon>
        <taxon>Bacillota</taxon>
        <taxon>Bacilli</taxon>
        <taxon>Lactobacillales</taxon>
        <taxon>Lactobacillaceae</taxon>
        <taxon>Leuconostoc</taxon>
        <taxon>Leuconostoc gelidum group</taxon>
    </lineage>
</organism>
<dbReference type="InterPro" id="IPR050246">
    <property type="entry name" value="Class_II_FBP_aldolase"/>
</dbReference>
<comment type="pathway">
    <text evidence="1">Carbohydrate degradation.</text>
</comment>
<keyword evidence="3 7" id="KW-0862">Zinc</keyword>
<dbReference type="PANTHER" id="PTHR30304">
    <property type="entry name" value="D-TAGATOSE-1,6-BISPHOSPHATE ALDOLASE"/>
    <property type="match status" value="1"/>
</dbReference>
<proteinExistence type="predicted"/>
<evidence type="ECO:0000313" key="8">
    <source>
        <dbReference type="EMBL" id="MBZ5961584.1"/>
    </source>
</evidence>
<comment type="caution">
    <text evidence="8">The sequence shown here is derived from an EMBL/GenBank/DDBJ whole genome shotgun (WGS) entry which is preliminary data.</text>
</comment>
<dbReference type="PIRSF" id="PIRSF001359">
    <property type="entry name" value="F_bP_aldolase_II"/>
    <property type="match status" value="1"/>
</dbReference>
<feature type="binding site" evidence="6">
    <location>
        <position position="179"/>
    </location>
    <ligand>
        <name>dihydroxyacetone phosphate</name>
        <dbReference type="ChEBI" id="CHEBI:57642"/>
    </ligand>
</feature>
<evidence type="ECO:0000256" key="7">
    <source>
        <dbReference type="PIRSR" id="PIRSR001359-3"/>
    </source>
</evidence>
<feature type="active site" description="Proton donor" evidence="5">
    <location>
        <position position="85"/>
    </location>
</feature>
<feature type="binding site" evidence="7">
    <location>
        <position position="106"/>
    </location>
    <ligand>
        <name>Zn(2+)</name>
        <dbReference type="ChEBI" id="CHEBI:29105"/>
        <label>2</label>
    </ligand>
</feature>
<evidence type="ECO:0000256" key="2">
    <source>
        <dbReference type="ARBA" id="ARBA00022723"/>
    </source>
</evidence>
<feature type="binding site" evidence="6">
    <location>
        <begin position="214"/>
        <end position="216"/>
    </location>
    <ligand>
        <name>dihydroxyacetone phosphate</name>
        <dbReference type="ChEBI" id="CHEBI:57642"/>
    </ligand>
</feature>
<dbReference type="RefSeq" id="WP_090090083.1">
    <property type="nucleotide sequence ID" value="NZ_CBCPIF010000001.1"/>
</dbReference>
<dbReference type="NCBIfam" id="TIGR01859">
    <property type="entry name" value="fruc_bis_ald"/>
    <property type="match status" value="1"/>
</dbReference>
<dbReference type="PROSITE" id="PS00806">
    <property type="entry name" value="ALDOLASE_CLASS_II_2"/>
    <property type="match status" value="1"/>
</dbReference>
<evidence type="ECO:0000256" key="3">
    <source>
        <dbReference type="ARBA" id="ARBA00022833"/>
    </source>
</evidence>
<dbReference type="CDD" id="cd00947">
    <property type="entry name" value="TBP_aldolase_IIB"/>
    <property type="match status" value="1"/>
</dbReference>
<dbReference type="AlphaFoldDB" id="A0A9Q3SWW1"/>
<dbReference type="GO" id="GO:0006096">
    <property type="term" value="P:glycolytic process"/>
    <property type="evidence" value="ECO:0007669"/>
    <property type="project" value="InterPro"/>
</dbReference>
<dbReference type="GO" id="GO:0004332">
    <property type="term" value="F:fructose-bisphosphate aldolase activity"/>
    <property type="evidence" value="ECO:0007669"/>
    <property type="project" value="UniProtKB-EC"/>
</dbReference>
<feature type="binding site" evidence="7">
    <location>
        <position position="136"/>
    </location>
    <ligand>
        <name>Zn(2+)</name>
        <dbReference type="ChEBI" id="CHEBI:29105"/>
        <label>2</label>
    </ligand>
</feature>
<dbReference type="Pfam" id="PF01116">
    <property type="entry name" value="F_bP_aldolase"/>
    <property type="match status" value="1"/>
</dbReference>
<accession>A0A9Q3SWW1</accession>
<evidence type="ECO:0000256" key="5">
    <source>
        <dbReference type="PIRSR" id="PIRSR001359-1"/>
    </source>
</evidence>
<name>A0A9Q3SWW1_9LACO</name>
<gene>
    <name evidence="8" type="primary">fba</name>
    <name evidence="8" type="ORF">KIJ12_00110</name>
</gene>
<evidence type="ECO:0000256" key="1">
    <source>
        <dbReference type="ARBA" id="ARBA00004921"/>
    </source>
</evidence>
<reference evidence="8" key="1">
    <citation type="submission" date="2021-05" db="EMBL/GenBank/DDBJ databases">
        <title>Pangenome of Leuconostoc gelidum warrants species status for Leuconostoc gelidum subsp. gasicomitatum.</title>
        <authorList>
            <person name="Johansson P."/>
            <person name="Sade E."/>
            <person name="Hultman J."/>
            <person name="Auvinen P."/>
            <person name="Bjorkroth J."/>
        </authorList>
    </citation>
    <scope>NUCLEOTIDE SEQUENCE</scope>
    <source>
        <strain evidence="8">A.21.4</strain>
    </source>
</reference>
<dbReference type="InterPro" id="IPR013785">
    <property type="entry name" value="Aldolase_TIM"/>
</dbReference>
<dbReference type="EC" id="4.1.2.13" evidence="8"/>
<evidence type="ECO:0000256" key="4">
    <source>
        <dbReference type="ARBA" id="ARBA00023239"/>
    </source>
</evidence>
<protein>
    <submittedName>
        <fullName evidence="8">Class II fructose-1,6-bisphosphate aldolase</fullName>
        <ecNumber evidence="8">4.1.2.13</ecNumber>
    </submittedName>
</protein>
<evidence type="ECO:0000313" key="9">
    <source>
        <dbReference type="Proteomes" id="UP000752647"/>
    </source>
</evidence>
<keyword evidence="2 7" id="KW-0479">Metal-binding</keyword>
<feature type="binding site" evidence="7">
    <location>
        <position position="178"/>
    </location>
    <ligand>
        <name>Zn(2+)</name>
        <dbReference type="ChEBI" id="CHEBI:29105"/>
        <label>1</label>
        <note>catalytic</note>
    </ligand>
</feature>
<dbReference type="PROSITE" id="PS00602">
    <property type="entry name" value="ALDOLASE_CLASS_II_1"/>
    <property type="match status" value="1"/>
</dbReference>
<feature type="binding site" evidence="6">
    <location>
        <begin position="235"/>
        <end position="238"/>
    </location>
    <ligand>
        <name>dihydroxyacetone phosphate</name>
        <dbReference type="ChEBI" id="CHEBI:57642"/>
    </ligand>
</feature>
<evidence type="ECO:0000256" key="6">
    <source>
        <dbReference type="PIRSR" id="PIRSR001359-2"/>
    </source>
</evidence>